<name>B0NTK0_BACSE</name>
<dbReference type="EMBL" id="ABFZ02000022">
    <property type="protein sequence ID" value="EDS13693.1"/>
    <property type="molecule type" value="Genomic_DNA"/>
</dbReference>
<dbReference type="AlphaFoldDB" id="B0NTK0"/>
<comment type="caution">
    <text evidence="1">The sequence shown here is derived from an EMBL/GenBank/DDBJ whole genome shotgun (WGS) entry which is preliminary data.</text>
</comment>
<accession>B0NTK0</accession>
<reference evidence="1 2" key="1">
    <citation type="submission" date="2007-11" db="EMBL/GenBank/DDBJ databases">
        <title>Draft genome sequence of Bacteroides stercoris(ATCC 43183).</title>
        <authorList>
            <person name="Sudarsanam P."/>
            <person name="Ley R."/>
            <person name="Guruge J."/>
            <person name="Turnbaugh P.J."/>
            <person name="Mahowald M."/>
            <person name="Liep D."/>
            <person name="Gordon J."/>
        </authorList>
    </citation>
    <scope>NUCLEOTIDE SEQUENCE [LARGE SCALE GENOMIC DNA]</scope>
    <source>
        <strain evidence="1 2">ATCC 43183</strain>
    </source>
</reference>
<organism evidence="1 2">
    <name type="scientific">Bacteroides stercoris ATCC 43183</name>
    <dbReference type="NCBI Taxonomy" id="449673"/>
    <lineage>
        <taxon>Bacteria</taxon>
        <taxon>Pseudomonadati</taxon>
        <taxon>Bacteroidota</taxon>
        <taxon>Bacteroidia</taxon>
        <taxon>Bacteroidales</taxon>
        <taxon>Bacteroidaceae</taxon>
        <taxon>Bacteroides</taxon>
    </lineage>
</organism>
<dbReference type="Proteomes" id="UP000004713">
    <property type="component" value="Unassembled WGS sequence"/>
</dbReference>
<protein>
    <submittedName>
        <fullName evidence="1">Uncharacterized protein</fullName>
    </submittedName>
</protein>
<evidence type="ECO:0000313" key="1">
    <source>
        <dbReference type="EMBL" id="EDS13693.1"/>
    </source>
</evidence>
<dbReference type="HOGENOM" id="CLU_2931745_0_0_10"/>
<reference evidence="1 2" key="2">
    <citation type="submission" date="2007-11" db="EMBL/GenBank/DDBJ databases">
        <authorList>
            <person name="Fulton L."/>
            <person name="Clifton S."/>
            <person name="Fulton B."/>
            <person name="Xu J."/>
            <person name="Minx P."/>
            <person name="Pepin K.H."/>
            <person name="Johnson M."/>
            <person name="Thiruvilangam P."/>
            <person name="Bhonagiri V."/>
            <person name="Nash W.E."/>
            <person name="Mardis E.R."/>
            <person name="Wilson R.K."/>
        </authorList>
    </citation>
    <scope>NUCLEOTIDE SEQUENCE [LARGE SCALE GENOMIC DNA]</scope>
    <source>
        <strain evidence="1 2">ATCC 43183</strain>
    </source>
</reference>
<evidence type="ECO:0000313" key="2">
    <source>
        <dbReference type="Proteomes" id="UP000004713"/>
    </source>
</evidence>
<gene>
    <name evidence="1" type="ORF">BACSTE_02829</name>
</gene>
<proteinExistence type="predicted"/>
<sequence length="60" mass="6864">MIFIIQIFTISPDIYKLKKNFIQASSESLSGLFSCFYSSHSPLYSSDNCKTALRRIPNKI</sequence>